<comment type="pathway">
    <text evidence="1">Lipid metabolism.</text>
</comment>
<protein>
    <submittedName>
        <fullName evidence="5">2-acyl-glycerophospho-ethanolamine acyltransferase</fullName>
    </submittedName>
</protein>
<dbReference type="GO" id="GO:0003841">
    <property type="term" value="F:1-acylglycerol-3-phosphate O-acyltransferase activity"/>
    <property type="evidence" value="ECO:0007669"/>
    <property type="project" value="TreeGrafter"/>
</dbReference>
<dbReference type="InterPro" id="IPR002123">
    <property type="entry name" value="Plipid/glycerol_acylTrfase"/>
</dbReference>
<evidence type="ECO:0000313" key="6">
    <source>
        <dbReference type="Proteomes" id="UP000317648"/>
    </source>
</evidence>
<feature type="domain" description="Phospholipid/glycerol acyltransferase" evidence="4">
    <location>
        <begin position="70"/>
        <end position="183"/>
    </location>
</feature>
<dbReference type="PANTHER" id="PTHR10434:SF11">
    <property type="entry name" value="1-ACYL-SN-GLYCEROL-3-PHOSPHATE ACYLTRANSFERASE"/>
    <property type="match status" value="1"/>
</dbReference>
<evidence type="ECO:0000259" key="4">
    <source>
        <dbReference type="SMART" id="SM00563"/>
    </source>
</evidence>
<dbReference type="KEGG" id="lcre:Pla8534_57660"/>
<keyword evidence="6" id="KW-1185">Reference proteome</keyword>
<keyword evidence="2 5" id="KW-0808">Transferase</keyword>
<dbReference type="OrthoDB" id="9803035at2"/>
<gene>
    <name evidence="5" type="ORF">Pla8534_57660</name>
</gene>
<dbReference type="SUPFAM" id="SSF69593">
    <property type="entry name" value="Glycerol-3-phosphate (1)-acyltransferase"/>
    <property type="match status" value="1"/>
</dbReference>
<evidence type="ECO:0000256" key="3">
    <source>
        <dbReference type="ARBA" id="ARBA00023315"/>
    </source>
</evidence>
<dbReference type="PANTHER" id="PTHR10434">
    <property type="entry name" value="1-ACYL-SN-GLYCEROL-3-PHOSPHATE ACYLTRANSFERASE"/>
    <property type="match status" value="1"/>
</dbReference>
<name>A0A518E1D6_9BACT</name>
<keyword evidence="3 5" id="KW-0012">Acyltransferase</keyword>
<reference evidence="5 6" key="1">
    <citation type="submission" date="2019-02" db="EMBL/GenBank/DDBJ databases">
        <title>Deep-cultivation of Planctomycetes and their phenomic and genomic characterization uncovers novel biology.</title>
        <authorList>
            <person name="Wiegand S."/>
            <person name="Jogler M."/>
            <person name="Boedeker C."/>
            <person name="Pinto D."/>
            <person name="Vollmers J."/>
            <person name="Rivas-Marin E."/>
            <person name="Kohn T."/>
            <person name="Peeters S.H."/>
            <person name="Heuer A."/>
            <person name="Rast P."/>
            <person name="Oberbeckmann S."/>
            <person name="Bunk B."/>
            <person name="Jeske O."/>
            <person name="Meyerdierks A."/>
            <person name="Storesund J.E."/>
            <person name="Kallscheuer N."/>
            <person name="Luecker S."/>
            <person name="Lage O.M."/>
            <person name="Pohl T."/>
            <person name="Merkel B.J."/>
            <person name="Hornburger P."/>
            <person name="Mueller R.-W."/>
            <person name="Bruemmer F."/>
            <person name="Labrenz M."/>
            <person name="Spormann A.M."/>
            <person name="Op den Camp H."/>
            <person name="Overmann J."/>
            <person name="Amann R."/>
            <person name="Jetten M.S.M."/>
            <person name="Mascher T."/>
            <person name="Medema M.H."/>
            <person name="Devos D.P."/>
            <person name="Kaster A.-K."/>
            <person name="Ovreas L."/>
            <person name="Rohde M."/>
            <person name="Galperin M.Y."/>
            <person name="Jogler C."/>
        </authorList>
    </citation>
    <scope>NUCLEOTIDE SEQUENCE [LARGE SCALE GENOMIC DNA]</scope>
    <source>
        <strain evidence="5 6">Pla85_3_4</strain>
    </source>
</reference>
<organism evidence="5 6">
    <name type="scientific">Lignipirellula cremea</name>
    <dbReference type="NCBI Taxonomy" id="2528010"/>
    <lineage>
        <taxon>Bacteria</taxon>
        <taxon>Pseudomonadati</taxon>
        <taxon>Planctomycetota</taxon>
        <taxon>Planctomycetia</taxon>
        <taxon>Pirellulales</taxon>
        <taxon>Pirellulaceae</taxon>
        <taxon>Lignipirellula</taxon>
    </lineage>
</organism>
<dbReference type="EMBL" id="CP036433">
    <property type="protein sequence ID" value="QDU97908.1"/>
    <property type="molecule type" value="Genomic_DNA"/>
</dbReference>
<sequence>MTDTACHTVEDGLADPEAVLNNDQQAWLPPPRGASVPLGAACCAVAVVAMRTLYRFRVEGRKYLQTPGPVILTPNHSSTLDPPTLAAALGYRFLSNTRWAARRGVVQGNPVREFVARACRMLPVGGASAVAMGAAVLDQGENLIWFPEGTRSHDGQLQELKPGIGYLLRRFNVPALPVDLDGPYAAMPPGNRFPHVLQPMTVRFGRPFYARQVPVASDPAEDAERIAAALQSRMRDLRPDYD</sequence>
<dbReference type="GO" id="GO:0006654">
    <property type="term" value="P:phosphatidic acid biosynthetic process"/>
    <property type="evidence" value="ECO:0007669"/>
    <property type="project" value="TreeGrafter"/>
</dbReference>
<dbReference type="AlphaFoldDB" id="A0A518E1D6"/>
<dbReference type="Pfam" id="PF01553">
    <property type="entry name" value="Acyltransferase"/>
    <property type="match status" value="1"/>
</dbReference>
<evidence type="ECO:0000313" key="5">
    <source>
        <dbReference type="EMBL" id="QDU97908.1"/>
    </source>
</evidence>
<evidence type="ECO:0000256" key="2">
    <source>
        <dbReference type="ARBA" id="ARBA00022679"/>
    </source>
</evidence>
<dbReference type="Proteomes" id="UP000317648">
    <property type="component" value="Chromosome"/>
</dbReference>
<dbReference type="SMART" id="SM00563">
    <property type="entry name" value="PlsC"/>
    <property type="match status" value="1"/>
</dbReference>
<dbReference type="CDD" id="cd07989">
    <property type="entry name" value="LPLAT_AGPAT-like"/>
    <property type="match status" value="1"/>
</dbReference>
<proteinExistence type="predicted"/>
<dbReference type="RefSeq" id="WP_145056703.1">
    <property type="nucleotide sequence ID" value="NZ_CP036433.1"/>
</dbReference>
<evidence type="ECO:0000256" key="1">
    <source>
        <dbReference type="ARBA" id="ARBA00005189"/>
    </source>
</evidence>
<accession>A0A518E1D6</accession>